<dbReference type="PANTHER" id="PTHR37953:SF1">
    <property type="entry name" value="UPF0127 PROTEIN MJ1496"/>
    <property type="match status" value="1"/>
</dbReference>
<sequence length="159" mass="17230">MIASALKTAALRAATALLLTGALNAPLATAAEITELCDLTFTGNIKLAGVPVARTWPQQSKGLSYLDDVGPGMLFAYDSAGTLSFWMRNTWVPLSVAYIGEDRRVFKMEDMEPDSADYHLSGQPAKYALEVMQGQFERKGIAVGSRLENIECRAKRQAG</sequence>
<dbReference type="PANTHER" id="PTHR37953">
    <property type="entry name" value="UPF0127 PROTEIN MJ1496"/>
    <property type="match status" value="1"/>
</dbReference>
<dbReference type="Proteomes" id="UP001063228">
    <property type="component" value="Chromosome"/>
</dbReference>
<feature type="signal peptide" evidence="1">
    <location>
        <begin position="1"/>
        <end position="30"/>
    </location>
</feature>
<evidence type="ECO:0000313" key="3">
    <source>
        <dbReference type="Proteomes" id="UP001063228"/>
    </source>
</evidence>
<dbReference type="Gene3D" id="2.60.120.1140">
    <property type="entry name" value="Protein of unknown function DUF192"/>
    <property type="match status" value="1"/>
</dbReference>
<protein>
    <submittedName>
        <fullName evidence="2">DUF192 domain-containing protein</fullName>
    </submittedName>
</protein>
<keyword evidence="3" id="KW-1185">Reference proteome</keyword>
<evidence type="ECO:0000256" key="1">
    <source>
        <dbReference type="SAM" id="SignalP"/>
    </source>
</evidence>
<keyword evidence="1" id="KW-0732">Signal</keyword>
<dbReference type="EMBL" id="CP081201">
    <property type="protein sequence ID" value="UXZ93713.1"/>
    <property type="molecule type" value="Genomic_DNA"/>
</dbReference>
<dbReference type="Pfam" id="PF02643">
    <property type="entry name" value="DUF192"/>
    <property type="match status" value="1"/>
</dbReference>
<dbReference type="InterPro" id="IPR003795">
    <property type="entry name" value="DUF192"/>
</dbReference>
<feature type="chain" id="PRO_5046407930" evidence="1">
    <location>
        <begin position="31"/>
        <end position="159"/>
    </location>
</feature>
<organism evidence="2 3">
    <name type="scientific">Pseudomonas phytophila</name>
    <dbReference type="NCBI Taxonomy" id="2867264"/>
    <lineage>
        <taxon>Bacteria</taxon>
        <taxon>Pseudomonadati</taxon>
        <taxon>Pseudomonadota</taxon>
        <taxon>Gammaproteobacteria</taxon>
        <taxon>Pseudomonadales</taxon>
        <taxon>Pseudomonadaceae</taxon>
        <taxon>Pseudomonas</taxon>
    </lineage>
</organism>
<reference evidence="2" key="1">
    <citation type="submission" date="2021-08" db="EMBL/GenBank/DDBJ databases">
        <title>Complete genome sequence of Pseudomonas phytophila.</title>
        <authorList>
            <person name="Weir B.S."/>
            <person name="Templeton M.D."/>
            <person name="Arshed S."/>
            <person name="Andersen M.T."/>
            <person name="Jayaraman J."/>
        </authorList>
    </citation>
    <scope>NUCLEOTIDE SEQUENCE</scope>
    <source>
        <strain evidence="2">ICMP 23753</strain>
    </source>
</reference>
<evidence type="ECO:0000313" key="2">
    <source>
        <dbReference type="EMBL" id="UXZ93713.1"/>
    </source>
</evidence>
<dbReference type="InterPro" id="IPR038695">
    <property type="entry name" value="Saro_0823-like_sf"/>
</dbReference>
<gene>
    <name evidence="2" type="ORF">K3169_15055</name>
</gene>
<name>A0ABY6F758_9PSED</name>
<dbReference type="RefSeq" id="WP_122395242.1">
    <property type="nucleotide sequence ID" value="NZ_CP081201.1"/>
</dbReference>
<accession>A0ABY6F758</accession>
<proteinExistence type="predicted"/>